<accession>A0A5J9SFU0</accession>
<reference evidence="2 3" key="1">
    <citation type="journal article" date="2019" name="Sci. Rep.">
        <title>A high-quality genome of Eragrostis curvula grass provides insights into Poaceae evolution and supports new strategies to enhance forage quality.</title>
        <authorList>
            <person name="Carballo J."/>
            <person name="Santos B.A.C.M."/>
            <person name="Zappacosta D."/>
            <person name="Garbus I."/>
            <person name="Selva J.P."/>
            <person name="Gallo C.A."/>
            <person name="Diaz A."/>
            <person name="Albertini E."/>
            <person name="Caccamo M."/>
            <person name="Echenique V."/>
        </authorList>
    </citation>
    <scope>NUCLEOTIDE SEQUENCE [LARGE SCALE GENOMIC DNA]</scope>
    <source>
        <strain evidence="3">cv. Victoria</strain>
        <tissue evidence="2">Leaf</tissue>
    </source>
</reference>
<dbReference type="EMBL" id="RWGY01000894">
    <property type="protein sequence ID" value="TVT98127.1"/>
    <property type="molecule type" value="Genomic_DNA"/>
</dbReference>
<feature type="compositionally biased region" description="Basic and acidic residues" evidence="1">
    <location>
        <begin position="12"/>
        <end position="28"/>
    </location>
</feature>
<gene>
    <name evidence="2" type="ORF">EJB05_56589</name>
</gene>
<dbReference type="Proteomes" id="UP000324897">
    <property type="component" value="Unassembled WGS sequence"/>
</dbReference>
<evidence type="ECO:0000313" key="2">
    <source>
        <dbReference type="EMBL" id="TVT98127.1"/>
    </source>
</evidence>
<dbReference type="Gramene" id="TVT98127">
    <property type="protein sequence ID" value="TVT98127"/>
    <property type="gene ID" value="EJB05_56589"/>
</dbReference>
<dbReference type="AlphaFoldDB" id="A0A5J9SFU0"/>
<feature type="region of interest" description="Disordered" evidence="1">
    <location>
        <begin position="1"/>
        <end position="38"/>
    </location>
</feature>
<comment type="caution">
    <text evidence="2">The sequence shown here is derived from an EMBL/GenBank/DDBJ whole genome shotgun (WGS) entry which is preliminary data.</text>
</comment>
<evidence type="ECO:0000313" key="3">
    <source>
        <dbReference type="Proteomes" id="UP000324897"/>
    </source>
</evidence>
<organism evidence="2 3">
    <name type="scientific">Eragrostis curvula</name>
    <name type="common">weeping love grass</name>
    <dbReference type="NCBI Taxonomy" id="38414"/>
    <lineage>
        <taxon>Eukaryota</taxon>
        <taxon>Viridiplantae</taxon>
        <taxon>Streptophyta</taxon>
        <taxon>Embryophyta</taxon>
        <taxon>Tracheophyta</taxon>
        <taxon>Spermatophyta</taxon>
        <taxon>Magnoliopsida</taxon>
        <taxon>Liliopsida</taxon>
        <taxon>Poales</taxon>
        <taxon>Poaceae</taxon>
        <taxon>PACMAD clade</taxon>
        <taxon>Chloridoideae</taxon>
        <taxon>Eragrostideae</taxon>
        <taxon>Eragrostidinae</taxon>
        <taxon>Eragrostis</taxon>
    </lineage>
</organism>
<name>A0A5J9SFU0_9POAL</name>
<protein>
    <submittedName>
        <fullName evidence="2">Uncharacterized protein</fullName>
    </submittedName>
</protein>
<proteinExistence type="predicted"/>
<evidence type="ECO:0000256" key="1">
    <source>
        <dbReference type="SAM" id="MobiDB-lite"/>
    </source>
</evidence>
<sequence length="250" mass="28105">MVRGRRGRRRRDPSVRRRWRAAEGERRPRQAASGWGEAIGDERREEAGWICGRESKAVFGWWYEPIHVSLGTESDMSSCLVCCIAQLRSAQTRTDSANIPFRSCISPCGKKTSNDTVRDERTAFPSPPVTLPHFPLPLTPSSRAPAPFSRALTWRRHRRHFLLGRSRRSAAGEERNRKGVGAVAFVLSQKQSLKLGMDLKPFDLITLSDAFRYKSNCSLTILPSIVLFCSGNFDTSVHAIISHVDGQRKA</sequence>
<feature type="non-terminal residue" evidence="2">
    <location>
        <position position="1"/>
    </location>
</feature>
<feature type="compositionally biased region" description="Basic residues" evidence="1">
    <location>
        <begin position="1"/>
        <end position="11"/>
    </location>
</feature>
<keyword evidence="3" id="KW-1185">Reference proteome</keyword>